<dbReference type="InterPro" id="IPR035985">
    <property type="entry name" value="Ubiquitin-activating_enz"/>
</dbReference>
<organism evidence="1 2">
    <name type="scientific">Mucilaginibacter gotjawali</name>
    <dbReference type="NCBI Taxonomy" id="1550579"/>
    <lineage>
        <taxon>Bacteria</taxon>
        <taxon>Pseudomonadati</taxon>
        <taxon>Bacteroidota</taxon>
        <taxon>Sphingobacteriia</taxon>
        <taxon>Sphingobacteriales</taxon>
        <taxon>Sphingobacteriaceae</taxon>
        <taxon>Mucilaginibacter</taxon>
    </lineage>
</organism>
<dbReference type="InterPro" id="IPR000594">
    <property type="entry name" value="ThiF_NAD_FAD-bd"/>
</dbReference>
<dbReference type="PANTHER" id="PTHR43267:SF3">
    <property type="entry name" value="THIF PROTEIN"/>
    <property type="match status" value="1"/>
</dbReference>
<dbReference type="Proteomes" id="UP000218263">
    <property type="component" value="Chromosome"/>
</dbReference>
<evidence type="ECO:0000313" key="1">
    <source>
        <dbReference type="EMBL" id="BAU53547.1"/>
    </source>
</evidence>
<name>A0A125T2N1_9SPHI</name>
<gene>
    <name evidence="1" type="ORF">MgSA37_01716</name>
</gene>
<dbReference type="CDD" id="cd01483">
    <property type="entry name" value="E1_enzyme_family"/>
    <property type="match status" value="1"/>
</dbReference>
<dbReference type="KEGG" id="mgot:MgSA37_01716"/>
<dbReference type="RefSeq" id="WP_096351147.1">
    <property type="nucleotide sequence ID" value="NZ_AP017313.1"/>
</dbReference>
<reference evidence="1 2" key="1">
    <citation type="submission" date="2015-12" db="EMBL/GenBank/DDBJ databases">
        <title>Genome sequence of Mucilaginibacter gotjawali.</title>
        <authorList>
            <person name="Lee J.S."/>
            <person name="Lee K.C."/>
            <person name="Kim K.K."/>
            <person name="Lee B.W."/>
        </authorList>
    </citation>
    <scope>NUCLEOTIDE SEQUENCE [LARGE SCALE GENOMIC DNA]</scope>
    <source>
        <strain evidence="1 2">SA3-7</strain>
    </source>
</reference>
<dbReference type="OrthoDB" id="5149792at2"/>
<keyword evidence="2" id="KW-1185">Reference proteome</keyword>
<dbReference type="AlphaFoldDB" id="A0A125T2N1"/>
<dbReference type="GO" id="GO:0061503">
    <property type="term" value="F:tRNA threonylcarbamoyladenosine dehydratase"/>
    <property type="evidence" value="ECO:0007669"/>
    <property type="project" value="TreeGrafter"/>
</dbReference>
<dbReference type="Pfam" id="PF00899">
    <property type="entry name" value="ThiF"/>
    <property type="match status" value="1"/>
</dbReference>
<evidence type="ECO:0000313" key="2">
    <source>
        <dbReference type="Proteomes" id="UP000218263"/>
    </source>
</evidence>
<proteinExistence type="predicted"/>
<dbReference type="GO" id="GO:0061504">
    <property type="term" value="P:cyclic threonylcarbamoyladenosine biosynthetic process"/>
    <property type="evidence" value="ECO:0007669"/>
    <property type="project" value="TreeGrafter"/>
</dbReference>
<dbReference type="PANTHER" id="PTHR43267">
    <property type="entry name" value="TRNA THREONYLCARBAMOYLADENOSINE DEHYDRATASE"/>
    <property type="match status" value="1"/>
</dbReference>
<protein>
    <submittedName>
        <fullName evidence="1">Uncharacterized protein</fullName>
    </submittedName>
</protein>
<dbReference type="InterPro" id="IPR045886">
    <property type="entry name" value="ThiF/MoeB/HesA"/>
</dbReference>
<dbReference type="Gene3D" id="3.40.50.720">
    <property type="entry name" value="NAD(P)-binding Rossmann-like Domain"/>
    <property type="match status" value="1"/>
</dbReference>
<dbReference type="NCBIfam" id="NF005901">
    <property type="entry name" value="PRK07877.1"/>
    <property type="match status" value="1"/>
</dbReference>
<sequence>MNNISRFREDFNNAKEVHEPIILRLSNPGDKQTFHELLEADRIKFVCDEIYGQLEELIKVQNPSVNLTQDQYPELIAKHLGGRDIQEYGVWVYYPWNQRLVHLLDEEEFIEVRTNRNRNKITKEEQEKLRTKKIGIVGLSVGQSIALTIVMERVCGELRLADFDTAELSNLNRIRTGVHNLGLKKTIIAAREIYEIDPFLKVKLFSGGLNDGNTDEFFLGGGKLDLFIEVCDGLNVKIKSRYKAREFQIPVVMDTNDRGMLDVERFDLEPLRPVLHGLADGLDPESIEHLTNEEKIPYILRIVGADTMSARLKASMLEIKKSINTWPQLASSVTLGGGVTTDVCRRILLDHFHDSGRYYVDPDEIIADKTQNAFT</sequence>
<dbReference type="GO" id="GO:0008641">
    <property type="term" value="F:ubiquitin-like modifier activating enzyme activity"/>
    <property type="evidence" value="ECO:0007669"/>
    <property type="project" value="InterPro"/>
</dbReference>
<dbReference type="SUPFAM" id="SSF69572">
    <property type="entry name" value="Activating enzymes of the ubiquitin-like proteins"/>
    <property type="match status" value="1"/>
</dbReference>
<dbReference type="EMBL" id="AP017313">
    <property type="protein sequence ID" value="BAU53547.1"/>
    <property type="molecule type" value="Genomic_DNA"/>
</dbReference>
<accession>A0A125T2N1</accession>